<evidence type="ECO:0000313" key="5">
    <source>
        <dbReference type="Proteomes" id="UP000027135"/>
    </source>
</evidence>
<keyword evidence="1" id="KW-0596">Phosphopantetheine</keyword>
<dbReference type="PANTHER" id="PTHR44845:SF6">
    <property type="entry name" value="BETA-ALANINE-ACTIVATING ENZYME"/>
    <property type="match status" value="1"/>
</dbReference>
<dbReference type="Pfam" id="PF00501">
    <property type="entry name" value="AMP-binding"/>
    <property type="match status" value="1"/>
</dbReference>
<dbReference type="eggNOG" id="KOG1178">
    <property type="taxonomic scope" value="Eukaryota"/>
</dbReference>
<feature type="domain" description="AMP-dependent synthetase/ligase" evidence="3">
    <location>
        <begin position="30"/>
        <end position="400"/>
    </location>
</feature>
<dbReference type="Gene3D" id="3.40.630.30">
    <property type="match status" value="1"/>
</dbReference>
<dbReference type="EMBL" id="KK852521">
    <property type="protein sequence ID" value="KDR22092.1"/>
    <property type="molecule type" value="Genomic_DNA"/>
</dbReference>
<dbReference type="STRING" id="136037.A0A067REA4"/>
<dbReference type="AlphaFoldDB" id="A0A067REA4"/>
<dbReference type="Gene3D" id="3.30.300.30">
    <property type="match status" value="1"/>
</dbReference>
<dbReference type="FunFam" id="3.40.50.12780:FF:000038">
    <property type="entry name" value="Ebony protein"/>
    <property type="match status" value="1"/>
</dbReference>
<keyword evidence="5" id="KW-1185">Reference proteome</keyword>
<protein>
    <submittedName>
        <fullName evidence="4">Mycosubtilin synthetase subunit C</fullName>
    </submittedName>
</protein>
<sequence>MVMGSIPELSILRGEVRSLGNGPHLLHRLFERAVCHFGKLKALTFHSRTLSFETLDATANKLARSMLRYATSVGVRANQDGDFLVAVCMEPSDRLVVTLLAVWKIGAAYLPLDSNFPSSRVSHILNEAQPMFVVVDKDEPELFGSFRNITQYEELHQLAANLSPEPVPDTETMTDKNTSLAVVLYTSGSTGIPKGVRLPHQVVLNRLLWQWCTFPYGPQEHVCVFKTALTFVDSVGELWGPLLQGRNILVVPRDVTKDPERLLHVLEEHKVQRLVLVPSLLRSLLLVLGFEAKNKRLLNHLTTWVCSGEPLPAQLACDFFAHFDSGDHVLCNFYGSTEVMGDVTYHVMRSATDVNESAKVPIGRPVYNTAIYLLDENHHPVVSGEKGELYVSGFNLTQGYVRGRDPDRFLTNPLTVDPEHSRLYRTGDFARLVKGSLVYEGRTDSQVKVRGHRVDLSEVERAVAAVPGIDKSVVLCYEPGGTEQALLAYVTTHPGACLTSQQVETELHKSLATYMQPQVFVVDNIPLLVNGKTDRQALLQRYEEQNTGNDGHRADNLKIDYTGIAAKQLEAAHALFETVASVLGGSARSKVRREANFYELGGNSLNSVFTVTKLRQKGYIIGITNFISAKDLQQVLDQMRRADVDAATVTEKQEDKRYTAQMLQDEHKDAVNHMITESFYEKADLEQWLKPDIHREDYKDLTDKIWEPLVLKNLSFLIKDASGEPVGVALNFDAHDEPSVEIASKLEIVFDFLEFLEGPIREKQLPQGKGKVLHSFMMATHPSLNYQQNIAAMHFMEAEVLKMAKNKGFAGIFTTNTNPLTQQLGTDVYEYQVLHDYQVNLYTAPDGSRPFREAPDSQRAVCSWRPI</sequence>
<dbReference type="PROSITE" id="PS00455">
    <property type="entry name" value="AMP_BINDING"/>
    <property type="match status" value="1"/>
</dbReference>
<dbReference type="SUPFAM" id="SSF56801">
    <property type="entry name" value="Acetyl-CoA synthetase-like"/>
    <property type="match status" value="1"/>
</dbReference>
<dbReference type="InterPro" id="IPR042099">
    <property type="entry name" value="ANL_N_sf"/>
</dbReference>
<dbReference type="InterPro" id="IPR020845">
    <property type="entry name" value="AMP-binding_CS"/>
</dbReference>
<dbReference type="InterPro" id="IPR000873">
    <property type="entry name" value="AMP-dep_synth/lig_dom"/>
</dbReference>
<proteinExistence type="predicted"/>
<dbReference type="Proteomes" id="UP000027135">
    <property type="component" value="Unassembled WGS sequence"/>
</dbReference>
<dbReference type="InParanoid" id="A0A067REA4"/>
<dbReference type="PANTHER" id="PTHR44845">
    <property type="entry name" value="CARRIER DOMAIN-CONTAINING PROTEIN"/>
    <property type="match status" value="1"/>
</dbReference>
<accession>A0A067REA4</accession>
<dbReference type="OMA" id="FMMGTAE"/>
<dbReference type="InterPro" id="IPR045851">
    <property type="entry name" value="AMP-bd_C_sf"/>
</dbReference>
<evidence type="ECO:0000256" key="2">
    <source>
        <dbReference type="ARBA" id="ARBA00022553"/>
    </source>
</evidence>
<evidence type="ECO:0000259" key="3">
    <source>
        <dbReference type="Pfam" id="PF00501"/>
    </source>
</evidence>
<dbReference type="SUPFAM" id="SSF47336">
    <property type="entry name" value="ACP-like"/>
    <property type="match status" value="1"/>
</dbReference>
<dbReference type="FunFam" id="3.40.630.30:FF:000088">
    <property type="entry name" value="Ebony protein"/>
    <property type="match status" value="1"/>
</dbReference>
<dbReference type="InterPro" id="IPR036736">
    <property type="entry name" value="ACP-like_sf"/>
</dbReference>
<dbReference type="FunCoup" id="A0A067REA4">
    <property type="interactions" value="18"/>
</dbReference>
<evidence type="ECO:0000256" key="1">
    <source>
        <dbReference type="ARBA" id="ARBA00022450"/>
    </source>
</evidence>
<reference evidence="4 5" key="1">
    <citation type="journal article" date="2014" name="Nat. Commun.">
        <title>Molecular traces of alternative social organization in a termite genome.</title>
        <authorList>
            <person name="Terrapon N."/>
            <person name="Li C."/>
            <person name="Robertson H.M."/>
            <person name="Ji L."/>
            <person name="Meng X."/>
            <person name="Booth W."/>
            <person name="Chen Z."/>
            <person name="Childers C.P."/>
            <person name="Glastad K.M."/>
            <person name="Gokhale K."/>
            <person name="Gowin J."/>
            <person name="Gronenberg W."/>
            <person name="Hermansen R.A."/>
            <person name="Hu H."/>
            <person name="Hunt B.G."/>
            <person name="Huylmans A.K."/>
            <person name="Khalil S.M."/>
            <person name="Mitchell R.D."/>
            <person name="Munoz-Torres M.C."/>
            <person name="Mustard J.A."/>
            <person name="Pan H."/>
            <person name="Reese J.T."/>
            <person name="Scharf M.E."/>
            <person name="Sun F."/>
            <person name="Vogel H."/>
            <person name="Xiao J."/>
            <person name="Yang W."/>
            <person name="Yang Z."/>
            <person name="Yang Z."/>
            <person name="Zhou J."/>
            <person name="Zhu J."/>
            <person name="Brent C.S."/>
            <person name="Elsik C.G."/>
            <person name="Goodisman M.A."/>
            <person name="Liberles D.A."/>
            <person name="Roe R.M."/>
            <person name="Vargo E.L."/>
            <person name="Vilcinskas A."/>
            <person name="Wang J."/>
            <person name="Bornberg-Bauer E."/>
            <person name="Korb J."/>
            <person name="Zhang G."/>
            <person name="Liebig J."/>
        </authorList>
    </citation>
    <scope>NUCLEOTIDE SEQUENCE [LARGE SCALE GENOMIC DNA]</scope>
    <source>
        <tissue evidence="4">Whole organism</tissue>
    </source>
</reference>
<organism evidence="4 5">
    <name type="scientific">Zootermopsis nevadensis</name>
    <name type="common">Dampwood termite</name>
    <dbReference type="NCBI Taxonomy" id="136037"/>
    <lineage>
        <taxon>Eukaryota</taxon>
        <taxon>Metazoa</taxon>
        <taxon>Ecdysozoa</taxon>
        <taxon>Arthropoda</taxon>
        <taxon>Hexapoda</taxon>
        <taxon>Insecta</taxon>
        <taxon>Pterygota</taxon>
        <taxon>Neoptera</taxon>
        <taxon>Polyneoptera</taxon>
        <taxon>Dictyoptera</taxon>
        <taxon>Blattodea</taxon>
        <taxon>Blattoidea</taxon>
        <taxon>Termitoidae</taxon>
        <taxon>Termopsidae</taxon>
        <taxon>Zootermopsis</taxon>
    </lineage>
</organism>
<dbReference type="Gene3D" id="3.40.50.12780">
    <property type="entry name" value="N-terminal domain of ligase-like"/>
    <property type="match status" value="1"/>
</dbReference>
<dbReference type="Gene3D" id="1.10.1200.10">
    <property type="entry name" value="ACP-like"/>
    <property type="match status" value="1"/>
</dbReference>
<keyword evidence="2" id="KW-0597">Phosphoprotein</keyword>
<gene>
    <name evidence="4" type="ORF">L798_02055</name>
</gene>
<name>A0A067REA4_ZOONE</name>
<dbReference type="OrthoDB" id="416786at2759"/>
<dbReference type="CDD" id="cd05930">
    <property type="entry name" value="A_NRPS"/>
    <property type="match status" value="1"/>
</dbReference>
<evidence type="ECO:0000313" key="4">
    <source>
        <dbReference type="EMBL" id="KDR22092.1"/>
    </source>
</evidence>